<dbReference type="InterPro" id="IPR011701">
    <property type="entry name" value="MFS"/>
</dbReference>
<feature type="transmembrane region" description="Helical" evidence="7">
    <location>
        <begin position="369"/>
        <end position="390"/>
    </location>
</feature>
<feature type="transmembrane region" description="Helical" evidence="7">
    <location>
        <begin position="246"/>
        <end position="268"/>
    </location>
</feature>
<gene>
    <name evidence="8" type="ORF">KUCA_T00002379001</name>
</gene>
<accession>W6MN12</accession>
<feature type="transmembrane region" description="Helical" evidence="7">
    <location>
        <begin position="335"/>
        <end position="357"/>
    </location>
</feature>
<keyword evidence="5 7" id="KW-0472">Membrane</keyword>
<dbReference type="FunFam" id="1.20.1250.20:FF:000065">
    <property type="entry name" value="Putative MFS pantothenate transporter"/>
    <property type="match status" value="1"/>
</dbReference>
<evidence type="ECO:0000256" key="5">
    <source>
        <dbReference type="ARBA" id="ARBA00023136"/>
    </source>
</evidence>
<feature type="transmembrane region" description="Helical" evidence="7">
    <location>
        <begin position="208"/>
        <end position="226"/>
    </location>
</feature>
<keyword evidence="4 7" id="KW-1133">Transmembrane helix</keyword>
<dbReference type="Pfam" id="PF07690">
    <property type="entry name" value="MFS_1"/>
    <property type="match status" value="1"/>
</dbReference>
<feature type="transmembrane region" description="Helical" evidence="7">
    <location>
        <begin position="39"/>
        <end position="60"/>
    </location>
</feature>
<evidence type="ECO:0000256" key="1">
    <source>
        <dbReference type="ARBA" id="ARBA00004141"/>
    </source>
</evidence>
<evidence type="ECO:0000256" key="2">
    <source>
        <dbReference type="ARBA" id="ARBA00022448"/>
    </source>
</evidence>
<comment type="subcellular location">
    <subcellularLocation>
        <location evidence="1">Membrane</location>
        <topology evidence="1">Multi-pass membrane protein</topology>
    </subcellularLocation>
</comment>
<dbReference type="SUPFAM" id="SSF103473">
    <property type="entry name" value="MFS general substrate transporter"/>
    <property type="match status" value="1"/>
</dbReference>
<reference evidence="8" key="1">
    <citation type="submission" date="2013-12" db="EMBL/GenBank/DDBJ databases">
        <authorList>
            <person name="Genoscope - CEA"/>
        </authorList>
    </citation>
    <scope>NUCLEOTIDE SEQUENCE</scope>
    <source>
        <strain evidence="8">CBS 1993</strain>
    </source>
</reference>
<feature type="transmembrane region" description="Helical" evidence="7">
    <location>
        <begin position="275"/>
        <end position="297"/>
    </location>
</feature>
<dbReference type="OrthoDB" id="3639251at2759"/>
<feature type="transmembrane region" description="Helical" evidence="7">
    <location>
        <begin position="103"/>
        <end position="123"/>
    </location>
</feature>
<dbReference type="GO" id="GO:0016020">
    <property type="term" value="C:membrane"/>
    <property type="evidence" value="ECO:0007669"/>
    <property type="project" value="UniProtKB-SubCell"/>
</dbReference>
<evidence type="ECO:0000313" key="9">
    <source>
        <dbReference type="Proteomes" id="UP000019384"/>
    </source>
</evidence>
<evidence type="ECO:0000256" key="6">
    <source>
        <dbReference type="ARBA" id="ARBA00037968"/>
    </source>
</evidence>
<dbReference type="InterPro" id="IPR036259">
    <property type="entry name" value="MFS_trans_sf"/>
</dbReference>
<evidence type="ECO:0008006" key="10">
    <source>
        <dbReference type="Google" id="ProtNLM"/>
    </source>
</evidence>
<dbReference type="AlphaFoldDB" id="W6MN12"/>
<keyword evidence="9" id="KW-1185">Reference proteome</keyword>
<comment type="similarity">
    <text evidence="6">Belongs to the major facilitator superfamily. Allantoate permease family.</text>
</comment>
<reference evidence="8" key="2">
    <citation type="submission" date="2014-02" db="EMBL/GenBank/DDBJ databases">
        <title>Complete DNA sequence of /Kuraishia capsulata/ illustrates novel genomic features among budding yeasts (/Saccharomycotina/).</title>
        <authorList>
            <person name="Morales L."/>
            <person name="Noel B."/>
            <person name="Porcel B."/>
            <person name="Marcet-Houben M."/>
            <person name="Hullo M-F."/>
            <person name="Sacerdot C."/>
            <person name="Tekaia F."/>
            <person name="Leh-Louis V."/>
            <person name="Despons L."/>
            <person name="Khanna V."/>
            <person name="Aury J-M."/>
            <person name="Barbe V."/>
            <person name="Couloux A."/>
            <person name="Labadie K."/>
            <person name="Pelletier E."/>
            <person name="Souciet J-L."/>
            <person name="Boekhout T."/>
            <person name="Gabaldon T."/>
            <person name="Wincker P."/>
            <person name="Dujon B."/>
        </authorList>
    </citation>
    <scope>NUCLEOTIDE SEQUENCE</scope>
    <source>
        <strain evidence="8">CBS 1993</strain>
    </source>
</reference>
<dbReference type="PANTHER" id="PTHR43791">
    <property type="entry name" value="PERMEASE-RELATED"/>
    <property type="match status" value="1"/>
</dbReference>
<evidence type="ECO:0000313" key="8">
    <source>
        <dbReference type="EMBL" id="CDK26407.1"/>
    </source>
</evidence>
<proteinExistence type="inferred from homology"/>
<evidence type="ECO:0000256" key="7">
    <source>
        <dbReference type="SAM" id="Phobius"/>
    </source>
</evidence>
<feature type="transmembrane region" description="Helical" evidence="7">
    <location>
        <begin position="135"/>
        <end position="157"/>
    </location>
</feature>
<organism evidence="8 9">
    <name type="scientific">Kuraishia capsulata CBS 1993</name>
    <dbReference type="NCBI Taxonomy" id="1382522"/>
    <lineage>
        <taxon>Eukaryota</taxon>
        <taxon>Fungi</taxon>
        <taxon>Dikarya</taxon>
        <taxon>Ascomycota</taxon>
        <taxon>Saccharomycotina</taxon>
        <taxon>Pichiomycetes</taxon>
        <taxon>Pichiales</taxon>
        <taxon>Pichiaceae</taxon>
        <taxon>Kuraishia</taxon>
    </lineage>
</organism>
<dbReference type="PANTHER" id="PTHR43791:SF15">
    <property type="entry name" value="TRANSPORTER SEO1-RELATED"/>
    <property type="match status" value="1"/>
</dbReference>
<keyword evidence="2" id="KW-0813">Transport</keyword>
<dbReference type="EMBL" id="HG793127">
    <property type="protein sequence ID" value="CDK26407.1"/>
    <property type="molecule type" value="Genomic_DNA"/>
</dbReference>
<feature type="transmembrane region" description="Helical" evidence="7">
    <location>
        <begin position="72"/>
        <end position="91"/>
    </location>
</feature>
<protein>
    <recommendedName>
        <fullName evidence="10">Major facilitator superfamily (MFS) profile domain-containing protein</fullName>
    </recommendedName>
</protein>
<dbReference type="RefSeq" id="XP_022458412.1">
    <property type="nucleotide sequence ID" value="XM_022602626.1"/>
</dbReference>
<name>W6MN12_9ASCO</name>
<keyword evidence="3 7" id="KW-0812">Transmembrane</keyword>
<dbReference type="GeneID" id="34519800"/>
<dbReference type="STRING" id="1382522.W6MN12"/>
<dbReference type="Proteomes" id="UP000019384">
    <property type="component" value="Unassembled WGS sequence"/>
</dbReference>
<dbReference type="GO" id="GO:0022857">
    <property type="term" value="F:transmembrane transporter activity"/>
    <property type="evidence" value="ECO:0007669"/>
    <property type="project" value="InterPro"/>
</dbReference>
<dbReference type="Gene3D" id="1.20.1250.20">
    <property type="entry name" value="MFS general substrate transporter like domains"/>
    <property type="match status" value="1"/>
</dbReference>
<sequence>MKEAIGMKGNDLINTQTIFLVGNVVFELPWLFLMPRMNITYVVFVCELGWALFTFVLYRIENVAALQALRFFVGSFEAVFFPSVHFLLASWYKPSEIGRRGGLFYMGQFLGVLTSGLLQSAAYTNLNGTNGLEGWRWMFIIDGCTSFGVAFLGLFCIPGTPSKCYSLWLTDDEIRLARKRMAENHTDVSPNVKSFFNKKTWKRAFTSWHFWVLGFAQFCGFNTNNTSSGSFSLWLKSLKRYDTGKLNNLTTIPPALGLIWIVIVCGGADITRKRFGMIFFSYIINFIANVILAKWYVPEPAKWAAFYLSYWSWSQSSVFNPLISDMLREDSNYRSILWMIIYLVGLQAQAWVSRIIWPTVDSPRYLTGFTASAVFSMAFNFALIVAYVFYKRDEKRGARSYGILVYNSNKSIPPEALEHHGVTSEKADSEVNSETELIKATSAQKDGFIVEDKAVHEN</sequence>
<evidence type="ECO:0000256" key="4">
    <source>
        <dbReference type="ARBA" id="ARBA00022989"/>
    </source>
</evidence>
<dbReference type="HOGENOM" id="CLU_001265_4_2_1"/>
<evidence type="ECO:0000256" key="3">
    <source>
        <dbReference type="ARBA" id="ARBA00022692"/>
    </source>
</evidence>
<feature type="transmembrane region" description="Helical" evidence="7">
    <location>
        <begin position="12"/>
        <end position="32"/>
    </location>
</feature>